<name>A0A1B8QRP0_MORNO</name>
<dbReference type="EMBL" id="LXTW01000003">
    <property type="protein sequence ID" value="OBX87014.1"/>
    <property type="molecule type" value="Genomic_DNA"/>
</dbReference>
<gene>
    <name evidence="1" type="ORF">A7456_07550</name>
    <name evidence="2" type="ORF">I6G26_10045</name>
</gene>
<dbReference type="EMBL" id="CP065728">
    <property type="protein sequence ID" value="QPT44378.1"/>
    <property type="molecule type" value="Genomic_DNA"/>
</dbReference>
<evidence type="ECO:0000313" key="3">
    <source>
        <dbReference type="Proteomes" id="UP000092575"/>
    </source>
</evidence>
<reference evidence="1 3" key="1">
    <citation type="submission" date="2016-05" db="EMBL/GenBank/DDBJ databases">
        <title>Draft genome sequence of Moraxella nonliquefaciens CCUG 348T.</title>
        <authorList>
            <person name="Salva-Serra F."/>
            <person name="Engstrom-Jakobsson H."/>
            <person name="Thorell K."/>
            <person name="Gonzales-Siles L."/>
            <person name="Karlsson R."/>
            <person name="Boulund F."/>
            <person name="Engstrand L."/>
            <person name="Kristiansson E."/>
            <person name="Moore E."/>
        </authorList>
    </citation>
    <scope>NUCLEOTIDE SEQUENCE [LARGE SCALE GENOMIC DNA]</scope>
    <source>
        <strain evidence="1 3">CCUG 348</strain>
    </source>
</reference>
<organism evidence="1 3">
    <name type="scientific">Moraxella nonliquefaciens</name>
    <dbReference type="NCBI Taxonomy" id="478"/>
    <lineage>
        <taxon>Bacteria</taxon>
        <taxon>Pseudomonadati</taxon>
        <taxon>Pseudomonadota</taxon>
        <taxon>Gammaproteobacteria</taxon>
        <taxon>Moraxellales</taxon>
        <taxon>Moraxellaceae</taxon>
        <taxon>Moraxella</taxon>
    </lineage>
</organism>
<dbReference type="STRING" id="478.A7456_07550"/>
<reference evidence="2 4" key="2">
    <citation type="submission" date="2020-12" db="EMBL/GenBank/DDBJ databases">
        <title>FDA dAtabase for Regulatory Grade micrObial Sequences (FDA-ARGOS): Supporting development and validation of Infectious Disease Dx tests.</title>
        <authorList>
            <person name="Sproer C."/>
            <person name="Gronow S."/>
            <person name="Severitt S."/>
            <person name="Schroder I."/>
            <person name="Tallon L."/>
            <person name="Sadzewicz L."/>
            <person name="Zhao X."/>
            <person name="Boylan J."/>
            <person name="Ott S."/>
            <person name="Bowen H."/>
            <person name="Vavikolanu K."/>
            <person name="Mehta A."/>
            <person name="Aluvathingal J."/>
            <person name="Nadendla S."/>
            <person name="Lowell S."/>
            <person name="Myers T."/>
            <person name="Yan Y."/>
            <person name="Sichtig H."/>
        </authorList>
    </citation>
    <scope>NUCLEOTIDE SEQUENCE [LARGE SCALE GENOMIC DNA]</scope>
    <source>
        <strain evidence="2 4">FDAARGOS_869</strain>
    </source>
</reference>
<dbReference type="Proteomes" id="UP000594834">
    <property type="component" value="Chromosome"/>
</dbReference>
<dbReference type="Proteomes" id="UP000092575">
    <property type="component" value="Unassembled WGS sequence"/>
</dbReference>
<evidence type="ECO:0000313" key="1">
    <source>
        <dbReference type="EMBL" id="OBX87014.1"/>
    </source>
</evidence>
<keyword evidence="4" id="KW-1185">Reference proteome</keyword>
<evidence type="ECO:0000313" key="4">
    <source>
        <dbReference type="Proteomes" id="UP000594834"/>
    </source>
</evidence>
<dbReference type="AlphaFoldDB" id="A0A1B8QRP0"/>
<dbReference type="RefSeq" id="WP_067006780.1">
    <property type="nucleotide sequence ID" value="NZ_CP065728.1"/>
</dbReference>
<sequence length="139" mass="16286">MFFEIKPFNGIEKHSFYLSGHYLSKDTQKNNIIGWAWELSDCHIVIDGKTLDNNLPKKQLKKIYRDIQLGRTIAQYQRCLNKNGELFLYDVFDKVGDFKFSIYEEDCEPSNFIKKINIKDLKAGLIINTDITFLVVNKI</sequence>
<protein>
    <submittedName>
        <fullName evidence="1">Uncharacterized protein</fullName>
    </submittedName>
</protein>
<accession>A0A1B8QRP0</accession>
<evidence type="ECO:0000313" key="2">
    <source>
        <dbReference type="EMBL" id="QPT44378.1"/>
    </source>
</evidence>
<proteinExistence type="predicted"/>